<dbReference type="EMBL" id="RCOS01000038">
    <property type="protein sequence ID" value="RSN77211.1"/>
    <property type="molecule type" value="Genomic_DNA"/>
</dbReference>
<reference evidence="1 2" key="1">
    <citation type="submission" date="2018-10" db="EMBL/GenBank/DDBJ databases">
        <title>Co-occurring genomic capacity for anaerobic methane metabolism and dissimilatory sulfite reduction discovered in the Korarchaeota.</title>
        <authorList>
            <person name="Mckay L.J."/>
            <person name="Dlakic M."/>
            <person name="Fields M.W."/>
            <person name="Delmont T.O."/>
            <person name="Eren A.M."/>
            <person name="Jay Z.J."/>
            <person name="Klingelsmith K.B."/>
            <person name="Rusch D.B."/>
            <person name="Inskeep W.P."/>
        </authorList>
    </citation>
    <scope>NUCLEOTIDE SEQUENCE [LARGE SCALE GENOMIC DNA]</scope>
    <source>
        <strain evidence="1 2">MDKW</strain>
    </source>
</reference>
<comment type="caution">
    <text evidence="1">The sequence shown here is derived from an EMBL/GenBank/DDBJ whole genome shotgun (WGS) entry which is preliminary data.</text>
</comment>
<name>A0A3R9X7H5_9CREN</name>
<protein>
    <submittedName>
        <fullName evidence="1">Uncharacterized protein</fullName>
    </submittedName>
</protein>
<sequence>MMIVGEEEKIEEAYAKALARELGKTRLSINFLELFTALFALGKADWFGITTKWTIPPYSVLVINDYAPPGEVAVPFAVKLSPSVDFALMYYLYIDDKLRYMDTSVYTATYSTYFNFLQVGALFAGRKETRKIVNTTSSSVDLIEFVTYARIPEQIWDRIIRKYFSTLSEEVGI</sequence>
<proteinExistence type="predicted"/>
<evidence type="ECO:0000313" key="2">
    <source>
        <dbReference type="Proteomes" id="UP000277582"/>
    </source>
</evidence>
<gene>
    <name evidence="1" type="ORF">D6D85_02815</name>
</gene>
<accession>A0A3R9X7H5</accession>
<evidence type="ECO:0000313" key="1">
    <source>
        <dbReference type="EMBL" id="RSN77211.1"/>
    </source>
</evidence>
<organism evidence="1 2">
    <name type="scientific">Candidatus Methanodesulfokora washburnensis</name>
    <dbReference type="NCBI Taxonomy" id="2478471"/>
    <lineage>
        <taxon>Archaea</taxon>
        <taxon>Thermoproteota</taxon>
        <taxon>Candidatus Korarchaeia</taxon>
        <taxon>Candidatus Korarchaeia incertae sedis</taxon>
        <taxon>Candidatus Methanodesulfokora</taxon>
    </lineage>
</organism>
<dbReference type="AlphaFoldDB" id="A0A3R9X7H5"/>
<keyword evidence="2" id="KW-1185">Reference proteome</keyword>
<dbReference type="Proteomes" id="UP000277582">
    <property type="component" value="Unassembled WGS sequence"/>
</dbReference>